<evidence type="ECO:0000313" key="7">
    <source>
        <dbReference type="Proteomes" id="UP000244934"/>
    </source>
</evidence>
<evidence type="ECO:0000256" key="3">
    <source>
        <dbReference type="PIRSR" id="PIRSR617774-2"/>
    </source>
</evidence>
<dbReference type="NCBIfam" id="TIGR03404">
    <property type="entry name" value="bicupin_oxalic"/>
    <property type="match status" value="1"/>
</dbReference>
<dbReference type="CDD" id="cd20305">
    <property type="entry name" value="cupin_OxDC_C"/>
    <property type="match status" value="1"/>
</dbReference>
<feature type="binding site" evidence="3">
    <location>
        <position position="197"/>
    </location>
    <ligand>
        <name>Mn(2+)</name>
        <dbReference type="ChEBI" id="CHEBI:29035"/>
        <label>1</label>
    </ligand>
</feature>
<evidence type="ECO:0000256" key="1">
    <source>
        <dbReference type="ARBA" id="ARBA00022723"/>
    </source>
</evidence>
<feature type="domain" description="Cupin type-1" evidence="5">
    <location>
        <begin position="103"/>
        <end position="250"/>
    </location>
</feature>
<sequence>MTFRSWCLERRCSEDQGVTRVRSIFLWFKGRDFAMKNLTRRSFVAASMFSTVAVASGAYAQTLPKPQRQNGVGGDDPGPRNATIDRDNPTLMNPPQTDSGTLPNLRLPFGDAHVRQESGGWTRQITERELPISTTIAGVDMRLNEGGIRELHWHKEAEWAYMTYGKARITAVTAEGKYFVDDVETGDLWYFPPGIPHSIQGLGPDGCEFLLAFDDGGFDENSTFLLSDWFKHIPKKVLAKNFGIDPSHLGNTPDPSEEYIFAGKAPGSLDSVKPKGADEVAEPFSHRMLKQEPIKTPGGTVRITDSSIFKVSKTIAAALVELEPGGLRELHWHPNNDEWQYYLSGTGRMGVFAGAGEARTYDVHEGDVGYIPFAMGHYIENTGTTTMRFLELFKSDHYADISLNQWLALTPPELVKAHLGLDDTFMNALKQQKSPVVSKDGGRKS</sequence>
<keyword evidence="1 3" id="KW-0479">Metal-binding</keyword>
<dbReference type="InterPro" id="IPR006045">
    <property type="entry name" value="Cupin_1"/>
</dbReference>
<dbReference type="PANTHER" id="PTHR35848">
    <property type="entry name" value="OXALATE-BINDING PROTEIN"/>
    <property type="match status" value="1"/>
</dbReference>
<gene>
    <name evidence="6" type="primary">oxdD</name>
    <name evidence="6" type="ORF">KSP9073_01002</name>
</gene>
<dbReference type="CDD" id="cd20304">
    <property type="entry name" value="cupin_OxDC_N"/>
    <property type="match status" value="1"/>
</dbReference>
<keyword evidence="3" id="KW-0464">Manganese</keyword>
<dbReference type="Proteomes" id="UP000244934">
    <property type="component" value="Unassembled WGS sequence"/>
</dbReference>
<dbReference type="InterPro" id="IPR014710">
    <property type="entry name" value="RmlC-like_jellyroll"/>
</dbReference>
<keyword evidence="7" id="KW-1185">Reference proteome</keyword>
<proteinExistence type="predicted"/>
<protein>
    <submittedName>
        <fullName evidence="6">Oxalate decarboxylase OxdD</fullName>
        <ecNumber evidence="6">4.1.1.2</ecNumber>
    </submittedName>
</protein>
<name>A0A2R8CJC4_9GAMM</name>
<dbReference type="GO" id="GO:0033609">
    <property type="term" value="P:oxalate metabolic process"/>
    <property type="evidence" value="ECO:0007669"/>
    <property type="project" value="InterPro"/>
</dbReference>
<dbReference type="GO" id="GO:0046564">
    <property type="term" value="F:oxalate decarboxylase activity"/>
    <property type="evidence" value="ECO:0007669"/>
    <property type="project" value="UniProtKB-EC"/>
</dbReference>
<feature type="domain" description="Cupin type-1" evidence="5">
    <location>
        <begin position="286"/>
        <end position="427"/>
    </location>
</feature>
<feature type="compositionally biased region" description="Polar residues" evidence="4">
    <location>
        <begin position="90"/>
        <end position="102"/>
    </location>
</feature>
<dbReference type="EC" id="4.1.1.2" evidence="6"/>
<evidence type="ECO:0000259" key="5">
    <source>
        <dbReference type="SMART" id="SM00835"/>
    </source>
</evidence>
<feature type="active site" description="Proton donor" evidence="2">
    <location>
        <position position="391"/>
    </location>
</feature>
<feature type="region of interest" description="Disordered" evidence="4">
    <location>
        <begin position="63"/>
        <end position="105"/>
    </location>
</feature>
<feature type="binding site" evidence="3">
    <location>
        <position position="154"/>
    </location>
    <ligand>
        <name>Mn(2+)</name>
        <dbReference type="ChEBI" id="CHEBI:29035"/>
        <label>1</label>
    </ligand>
</feature>
<dbReference type="SMART" id="SM00835">
    <property type="entry name" value="Cupin_1"/>
    <property type="match status" value="2"/>
</dbReference>
<evidence type="ECO:0000313" key="6">
    <source>
        <dbReference type="EMBL" id="SPJ32999.1"/>
    </source>
</evidence>
<feature type="binding site" evidence="3">
    <location>
        <position position="331"/>
    </location>
    <ligand>
        <name>Mn(2+)</name>
        <dbReference type="ChEBI" id="CHEBI:29035"/>
        <label>2</label>
    </ligand>
</feature>
<dbReference type="InterPro" id="IPR011051">
    <property type="entry name" value="RmlC_Cupin_sf"/>
</dbReference>
<feature type="binding site" evidence="3">
    <location>
        <position position="333"/>
    </location>
    <ligand>
        <name>Mn(2+)</name>
        <dbReference type="ChEBI" id="CHEBI:29035"/>
        <label>2</label>
    </ligand>
</feature>
<feature type="binding site" evidence="3">
    <location>
        <position position="158"/>
    </location>
    <ligand>
        <name>Mn(2+)</name>
        <dbReference type="ChEBI" id="CHEBI:29035"/>
        <label>1</label>
    </ligand>
</feature>
<comment type="cofactor">
    <cofactor evidence="3">
        <name>Mn(2+)</name>
        <dbReference type="ChEBI" id="CHEBI:29035"/>
    </cofactor>
    <text evidence="3">Binds 2 manganese ions per subunit.</text>
</comment>
<dbReference type="InterPro" id="IPR051610">
    <property type="entry name" value="GPI/OXD"/>
</dbReference>
<organism evidence="6 7">
    <name type="scientific">Kushneria phyllosphaerae</name>
    <dbReference type="NCBI Taxonomy" id="2100822"/>
    <lineage>
        <taxon>Bacteria</taxon>
        <taxon>Pseudomonadati</taxon>
        <taxon>Pseudomonadota</taxon>
        <taxon>Gammaproteobacteria</taxon>
        <taxon>Oceanospirillales</taxon>
        <taxon>Halomonadaceae</taxon>
        <taxon>Kushneria</taxon>
    </lineage>
</organism>
<evidence type="ECO:0000256" key="4">
    <source>
        <dbReference type="SAM" id="MobiDB-lite"/>
    </source>
</evidence>
<feature type="binding site" evidence="3">
    <location>
        <position position="338"/>
    </location>
    <ligand>
        <name>Mn(2+)</name>
        <dbReference type="ChEBI" id="CHEBI:29035"/>
        <label>2</label>
    </ligand>
</feature>
<feature type="binding site" evidence="3">
    <location>
        <position position="152"/>
    </location>
    <ligand>
        <name>Mn(2+)</name>
        <dbReference type="ChEBI" id="CHEBI:29035"/>
        <label>1</label>
    </ligand>
</feature>
<dbReference type="PANTHER" id="PTHR35848:SF9">
    <property type="entry name" value="SLL1358 PROTEIN"/>
    <property type="match status" value="1"/>
</dbReference>
<evidence type="ECO:0000256" key="2">
    <source>
        <dbReference type="PIRSR" id="PIRSR617774-1"/>
    </source>
</evidence>
<dbReference type="EMBL" id="ONZI01000001">
    <property type="protein sequence ID" value="SPJ32999.1"/>
    <property type="molecule type" value="Genomic_DNA"/>
</dbReference>
<keyword evidence="6" id="KW-0456">Lyase</keyword>
<dbReference type="SUPFAM" id="SSF51182">
    <property type="entry name" value="RmlC-like cupins"/>
    <property type="match status" value="1"/>
</dbReference>
<dbReference type="Pfam" id="PF00190">
    <property type="entry name" value="Cupin_1"/>
    <property type="match status" value="2"/>
</dbReference>
<reference evidence="7" key="1">
    <citation type="submission" date="2018-03" db="EMBL/GenBank/DDBJ databases">
        <authorList>
            <person name="Navarro De La Torre S."/>
        </authorList>
    </citation>
    <scope>NUCLEOTIDE SEQUENCE [LARGE SCALE GENOMIC DNA]</scope>
    <source>
        <strain evidence="7">EAod3</strain>
    </source>
</reference>
<dbReference type="Gene3D" id="2.60.120.10">
    <property type="entry name" value="Jelly Rolls"/>
    <property type="match status" value="2"/>
</dbReference>
<dbReference type="InterPro" id="IPR017774">
    <property type="entry name" value="Bicupin_oxalate_deCO2ase/Oxase"/>
</dbReference>
<feature type="binding site" evidence="3">
    <location>
        <position position="377"/>
    </location>
    <ligand>
        <name>Mn(2+)</name>
        <dbReference type="ChEBI" id="CHEBI:29035"/>
        <label>2</label>
    </ligand>
</feature>
<dbReference type="AlphaFoldDB" id="A0A2R8CJC4"/>
<accession>A0A2R8CJC4</accession>
<dbReference type="GO" id="GO:0046872">
    <property type="term" value="F:metal ion binding"/>
    <property type="evidence" value="ECO:0007669"/>
    <property type="project" value="UniProtKB-KW"/>
</dbReference>